<sequence>MVDGTRYIVCLNPAQARKEANVRENIVAALKAQLKNAIADQK</sequence>
<protein>
    <submittedName>
        <fullName evidence="1">Uncharacterized protein</fullName>
    </submittedName>
</protein>
<accession>A0A5K7ZKM8</accession>
<name>A0A5K7ZKM8_9BACT</name>
<dbReference type="Proteomes" id="UP000425960">
    <property type="component" value="Chromosome"/>
</dbReference>
<reference evidence="1 2" key="1">
    <citation type="submission" date="2019-11" db="EMBL/GenBank/DDBJ databases">
        <title>Comparative genomics of hydrocarbon-degrading Desulfosarcina strains.</title>
        <authorList>
            <person name="Watanabe M."/>
            <person name="Kojima H."/>
            <person name="Fukui M."/>
        </authorList>
    </citation>
    <scope>NUCLEOTIDE SEQUENCE [LARGE SCALE GENOMIC DNA]</scope>
    <source>
        <strain evidence="1 2">28bB2T</strain>
    </source>
</reference>
<organism evidence="1 2">
    <name type="scientific">Desulfosarcina ovata subsp. sediminis</name>
    <dbReference type="NCBI Taxonomy" id="885957"/>
    <lineage>
        <taxon>Bacteria</taxon>
        <taxon>Pseudomonadati</taxon>
        <taxon>Thermodesulfobacteriota</taxon>
        <taxon>Desulfobacteria</taxon>
        <taxon>Desulfobacterales</taxon>
        <taxon>Desulfosarcinaceae</taxon>
        <taxon>Desulfosarcina</taxon>
    </lineage>
</organism>
<evidence type="ECO:0000313" key="1">
    <source>
        <dbReference type="EMBL" id="BBO81461.1"/>
    </source>
</evidence>
<evidence type="ECO:0000313" key="2">
    <source>
        <dbReference type="Proteomes" id="UP000425960"/>
    </source>
</evidence>
<proteinExistence type="predicted"/>
<gene>
    <name evidence="1" type="ORF">DSCO28_20270</name>
</gene>
<dbReference type="KEGG" id="dov:DSCO28_20270"/>
<dbReference type="AlphaFoldDB" id="A0A5K7ZKM8"/>
<dbReference type="EMBL" id="AP021876">
    <property type="protein sequence ID" value="BBO81461.1"/>
    <property type="molecule type" value="Genomic_DNA"/>
</dbReference>